<protein>
    <recommendedName>
        <fullName evidence="1">Tc1-like transposase DDE domain-containing protein</fullName>
    </recommendedName>
</protein>
<gene>
    <name evidence="2" type="ORF">WMY93_010555</name>
</gene>
<evidence type="ECO:0000313" key="3">
    <source>
        <dbReference type="Proteomes" id="UP001460270"/>
    </source>
</evidence>
<dbReference type="Pfam" id="PF13358">
    <property type="entry name" value="DDE_3"/>
    <property type="match status" value="1"/>
</dbReference>
<dbReference type="EMBL" id="JBBPFD010000007">
    <property type="protein sequence ID" value="KAK7919271.1"/>
    <property type="molecule type" value="Genomic_DNA"/>
</dbReference>
<comment type="caution">
    <text evidence="2">The sequence shown here is derived from an EMBL/GenBank/DDBJ whole genome shotgun (WGS) entry which is preliminary data.</text>
</comment>
<dbReference type="Proteomes" id="UP001460270">
    <property type="component" value="Unassembled WGS sequence"/>
</dbReference>
<dbReference type="GO" id="GO:0003676">
    <property type="term" value="F:nucleic acid binding"/>
    <property type="evidence" value="ECO:0007669"/>
    <property type="project" value="InterPro"/>
</dbReference>
<accession>A0AAW0PJ78</accession>
<evidence type="ECO:0000259" key="1">
    <source>
        <dbReference type="Pfam" id="PF13358"/>
    </source>
</evidence>
<dbReference type="InterPro" id="IPR036397">
    <property type="entry name" value="RNaseH_sf"/>
</dbReference>
<dbReference type="Gene3D" id="3.30.420.10">
    <property type="entry name" value="Ribonuclease H-like superfamily/Ribonuclease H"/>
    <property type="match status" value="1"/>
</dbReference>
<sequence>MGLRRKKVNASMLANVQRQKRLLWALEHEDWTVEQWKRVAWSREARFMFHEAGGNVAVRRLPENGGAPEVHQSSSGILADHVHPFMNSVFPEGTGYFQQDSSAYCSASDCVQEWFEEHDDEFKELTWPPDSAELNPMEQLWDVLDKQIKSMNASPLTSLEELKNLLQASWSQIPQDSFRGLVESMPHRVKAVLQSRGGPLSYVPGGLSIMADGSSTPL</sequence>
<dbReference type="InterPro" id="IPR038717">
    <property type="entry name" value="Tc1-like_DDE_dom"/>
</dbReference>
<keyword evidence="3" id="KW-1185">Reference proteome</keyword>
<feature type="domain" description="Tc1-like transposase DDE" evidence="1">
    <location>
        <begin position="110"/>
        <end position="152"/>
    </location>
</feature>
<dbReference type="AlphaFoldDB" id="A0AAW0PJ78"/>
<reference evidence="3" key="1">
    <citation type="submission" date="2024-04" db="EMBL/GenBank/DDBJ databases">
        <title>Salinicola lusitanus LLJ914,a marine bacterium isolated from the Okinawa Trough.</title>
        <authorList>
            <person name="Li J."/>
        </authorList>
    </citation>
    <scope>NUCLEOTIDE SEQUENCE [LARGE SCALE GENOMIC DNA]</scope>
</reference>
<organism evidence="2 3">
    <name type="scientific">Mugilogobius chulae</name>
    <name type="common">yellowstripe goby</name>
    <dbReference type="NCBI Taxonomy" id="88201"/>
    <lineage>
        <taxon>Eukaryota</taxon>
        <taxon>Metazoa</taxon>
        <taxon>Chordata</taxon>
        <taxon>Craniata</taxon>
        <taxon>Vertebrata</taxon>
        <taxon>Euteleostomi</taxon>
        <taxon>Actinopterygii</taxon>
        <taxon>Neopterygii</taxon>
        <taxon>Teleostei</taxon>
        <taxon>Neoteleostei</taxon>
        <taxon>Acanthomorphata</taxon>
        <taxon>Gobiaria</taxon>
        <taxon>Gobiiformes</taxon>
        <taxon>Gobioidei</taxon>
        <taxon>Gobiidae</taxon>
        <taxon>Gobionellinae</taxon>
        <taxon>Mugilogobius</taxon>
    </lineage>
</organism>
<name>A0AAW0PJ78_9GOBI</name>
<evidence type="ECO:0000313" key="2">
    <source>
        <dbReference type="EMBL" id="KAK7919271.1"/>
    </source>
</evidence>
<proteinExistence type="predicted"/>